<dbReference type="SUPFAM" id="SSF54975">
    <property type="entry name" value="Acylphosphatase/BLUF domain-like"/>
    <property type="match status" value="1"/>
</dbReference>
<dbReference type="InterPro" id="IPR020456">
    <property type="entry name" value="Acylphosphatase"/>
</dbReference>
<name>A0ABR4DHQ1_9PEZI</name>
<organism evidence="4 5">
    <name type="scientific">Remersonia thermophila</name>
    <dbReference type="NCBI Taxonomy" id="72144"/>
    <lineage>
        <taxon>Eukaryota</taxon>
        <taxon>Fungi</taxon>
        <taxon>Dikarya</taxon>
        <taxon>Ascomycota</taxon>
        <taxon>Pezizomycotina</taxon>
        <taxon>Sordariomycetes</taxon>
        <taxon>Sordariomycetidae</taxon>
        <taxon>Sordariales</taxon>
        <taxon>Sordariales incertae sedis</taxon>
        <taxon>Remersonia</taxon>
    </lineage>
</organism>
<evidence type="ECO:0000256" key="2">
    <source>
        <dbReference type="RuleBase" id="RU004168"/>
    </source>
</evidence>
<keyword evidence="5" id="KW-1185">Reference proteome</keyword>
<dbReference type="PRINTS" id="PR00112">
    <property type="entry name" value="ACYLPHPHTASE"/>
</dbReference>
<dbReference type="Gene3D" id="3.30.70.100">
    <property type="match status" value="1"/>
</dbReference>
<dbReference type="RefSeq" id="XP_070868553.1">
    <property type="nucleotide sequence ID" value="XM_071008237.1"/>
</dbReference>
<dbReference type="PANTHER" id="PTHR47268">
    <property type="entry name" value="ACYLPHOSPHATASE"/>
    <property type="match status" value="1"/>
</dbReference>
<dbReference type="EC" id="3.6.1.7" evidence="1"/>
<dbReference type="InterPro" id="IPR017968">
    <property type="entry name" value="Acylphosphatase_CS"/>
</dbReference>
<feature type="active site" evidence="1">
    <location>
        <position position="20"/>
    </location>
</feature>
<reference evidence="4 5" key="1">
    <citation type="journal article" date="2024" name="Commun. Biol.">
        <title>Comparative genomic analysis of thermophilic fungi reveals convergent evolutionary adaptations and gene losses.</title>
        <authorList>
            <person name="Steindorff A.S."/>
            <person name="Aguilar-Pontes M.V."/>
            <person name="Robinson A.J."/>
            <person name="Andreopoulos B."/>
            <person name="LaButti K."/>
            <person name="Kuo A."/>
            <person name="Mondo S."/>
            <person name="Riley R."/>
            <person name="Otillar R."/>
            <person name="Haridas S."/>
            <person name="Lipzen A."/>
            <person name="Grimwood J."/>
            <person name="Schmutz J."/>
            <person name="Clum A."/>
            <person name="Reid I.D."/>
            <person name="Moisan M.C."/>
            <person name="Butler G."/>
            <person name="Nguyen T.T.M."/>
            <person name="Dewar K."/>
            <person name="Conant G."/>
            <person name="Drula E."/>
            <person name="Henrissat B."/>
            <person name="Hansel C."/>
            <person name="Singer S."/>
            <person name="Hutchinson M.I."/>
            <person name="de Vries R.P."/>
            <person name="Natvig D.O."/>
            <person name="Powell A.J."/>
            <person name="Tsang A."/>
            <person name="Grigoriev I.V."/>
        </authorList>
    </citation>
    <scope>NUCLEOTIDE SEQUENCE [LARGE SCALE GENOMIC DNA]</scope>
    <source>
        <strain evidence="4 5">ATCC 22073</strain>
    </source>
</reference>
<evidence type="ECO:0000259" key="3">
    <source>
        <dbReference type="PROSITE" id="PS51160"/>
    </source>
</evidence>
<sequence length="92" mass="10780">MALKRVYFRVHGTVQGVGFRYFTRNRAVEHAITGWVRNTENDKVEGEAQGEEDNVREFLRHVDKGPKHAHVCKLEQEEREVVDGEEGFEIRR</sequence>
<dbReference type="InterPro" id="IPR001792">
    <property type="entry name" value="Acylphosphatase-like_dom"/>
</dbReference>
<gene>
    <name evidence="4" type="ORF">VTJ83DRAFT_2013</name>
</gene>
<comment type="caution">
    <text evidence="4">The sequence shown here is derived from an EMBL/GenBank/DDBJ whole genome shotgun (WGS) entry which is preliminary data.</text>
</comment>
<dbReference type="Proteomes" id="UP001600064">
    <property type="component" value="Unassembled WGS sequence"/>
</dbReference>
<dbReference type="InterPro" id="IPR036046">
    <property type="entry name" value="Acylphosphatase-like_dom_sf"/>
</dbReference>
<dbReference type="PROSITE" id="PS00150">
    <property type="entry name" value="ACYLPHOSPHATASE_1"/>
    <property type="match status" value="1"/>
</dbReference>
<dbReference type="EMBL" id="JAZGUE010000002">
    <property type="protein sequence ID" value="KAL2269829.1"/>
    <property type="molecule type" value="Genomic_DNA"/>
</dbReference>
<protein>
    <recommendedName>
        <fullName evidence="1">acylphosphatase</fullName>
        <ecNumber evidence="1">3.6.1.7</ecNumber>
    </recommendedName>
</protein>
<feature type="domain" description="Acylphosphatase-like" evidence="3">
    <location>
        <begin position="5"/>
        <end position="92"/>
    </location>
</feature>
<accession>A0ABR4DHQ1</accession>
<dbReference type="PANTHER" id="PTHR47268:SF4">
    <property type="entry name" value="ACYLPHOSPHATASE"/>
    <property type="match status" value="1"/>
</dbReference>
<dbReference type="PROSITE" id="PS51160">
    <property type="entry name" value="ACYLPHOSPHATASE_3"/>
    <property type="match status" value="1"/>
</dbReference>
<proteinExistence type="inferred from homology"/>
<dbReference type="Pfam" id="PF00708">
    <property type="entry name" value="Acylphosphatase"/>
    <property type="match status" value="1"/>
</dbReference>
<evidence type="ECO:0000313" key="4">
    <source>
        <dbReference type="EMBL" id="KAL2269829.1"/>
    </source>
</evidence>
<comment type="similarity">
    <text evidence="2">Belongs to the acylphosphatase family.</text>
</comment>
<keyword evidence="1" id="KW-0378">Hydrolase</keyword>
<evidence type="ECO:0000313" key="5">
    <source>
        <dbReference type="Proteomes" id="UP001600064"/>
    </source>
</evidence>
<comment type="catalytic activity">
    <reaction evidence="1">
        <text>an acyl phosphate + H2O = a carboxylate + phosphate + H(+)</text>
        <dbReference type="Rhea" id="RHEA:14965"/>
        <dbReference type="ChEBI" id="CHEBI:15377"/>
        <dbReference type="ChEBI" id="CHEBI:15378"/>
        <dbReference type="ChEBI" id="CHEBI:29067"/>
        <dbReference type="ChEBI" id="CHEBI:43474"/>
        <dbReference type="ChEBI" id="CHEBI:59918"/>
        <dbReference type="EC" id="3.6.1.7"/>
    </reaction>
</comment>
<dbReference type="GeneID" id="98122881"/>
<evidence type="ECO:0000256" key="1">
    <source>
        <dbReference type="PROSITE-ProRule" id="PRU00520"/>
    </source>
</evidence>
<feature type="active site" evidence="1">
    <location>
        <position position="38"/>
    </location>
</feature>